<name>A0ABS6XNS7_9SPHN</name>
<dbReference type="Proteomes" id="UP001197214">
    <property type="component" value="Unassembled WGS sequence"/>
</dbReference>
<dbReference type="InterPro" id="IPR001623">
    <property type="entry name" value="DnaJ_domain"/>
</dbReference>
<dbReference type="PROSITE" id="PS50076">
    <property type="entry name" value="DNAJ_2"/>
    <property type="match status" value="1"/>
</dbReference>
<keyword evidence="3" id="KW-1185">Reference proteome</keyword>
<proteinExistence type="predicted"/>
<reference evidence="2 3" key="1">
    <citation type="submission" date="2021-07" db="EMBL/GenBank/DDBJ databases">
        <title>Stakelama flava sp. nov., a novel endophytic bacterium isolated from branch of Kandelia candel.</title>
        <authorList>
            <person name="Tuo L."/>
        </authorList>
    </citation>
    <scope>NUCLEOTIDE SEQUENCE [LARGE SCALE GENOMIC DNA]</scope>
    <source>
        <strain evidence="2 3">CBK3Z-3</strain>
    </source>
</reference>
<feature type="domain" description="J" evidence="1">
    <location>
        <begin position="34"/>
        <end position="87"/>
    </location>
</feature>
<evidence type="ECO:0000313" key="3">
    <source>
        <dbReference type="Proteomes" id="UP001197214"/>
    </source>
</evidence>
<organism evidence="2 3">
    <name type="scientific">Stakelama flava</name>
    <dbReference type="NCBI Taxonomy" id="2860338"/>
    <lineage>
        <taxon>Bacteria</taxon>
        <taxon>Pseudomonadati</taxon>
        <taxon>Pseudomonadota</taxon>
        <taxon>Alphaproteobacteria</taxon>
        <taxon>Sphingomonadales</taxon>
        <taxon>Sphingomonadaceae</taxon>
        <taxon>Stakelama</taxon>
    </lineage>
</organism>
<dbReference type="EMBL" id="JAHWZX010000014">
    <property type="protein sequence ID" value="MBW4331872.1"/>
    <property type="molecule type" value="Genomic_DNA"/>
</dbReference>
<accession>A0ABS6XNS7</accession>
<dbReference type="Pfam" id="PF00226">
    <property type="entry name" value="DnaJ"/>
    <property type="match status" value="1"/>
</dbReference>
<protein>
    <submittedName>
        <fullName evidence="2">J domain-containing protein</fullName>
    </submittedName>
</protein>
<dbReference type="RefSeq" id="WP_219238993.1">
    <property type="nucleotide sequence ID" value="NZ_JAHWZX010000014.1"/>
</dbReference>
<dbReference type="CDD" id="cd06257">
    <property type="entry name" value="DnaJ"/>
    <property type="match status" value="1"/>
</dbReference>
<evidence type="ECO:0000259" key="1">
    <source>
        <dbReference type="PROSITE" id="PS50076"/>
    </source>
</evidence>
<dbReference type="SMART" id="SM00271">
    <property type="entry name" value="DnaJ"/>
    <property type="match status" value="1"/>
</dbReference>
<sequence length="88" mass="9700">MAKLIFVALIFAALWLLMRKGKAERLKLPADEAEARSVLGVGRDAGRDEIRAAHRRQVARVHPDRGGSAEATRRINAARDLLIGRTSD</sequence>
<gene>
    <name evidence="2" type="ORF">KY084_13440</name>
</gene>
<evidence type="ECO:0000313" key="2">
    <source>
        <dbReference type="EMBL" id="MBW4331872.1"/>
    </source>
</evidence>
<comment type="caution">
    <text evidence="2">The sequence shown here is derived from an EMBL/GenBank/DDBJ whole genome shotgun (WGS) entry which is preliminary data.</text>
</comment>